<evidence type="ECO:0000256" key="1">
    <source>
        <dbReference type="ARBA" id="ARBA00022801"/>
    </source>
</evidence>
<feature type="domain" description="Nudix hydrolase" evidence="2">
    <location>
        <begin position="1"/>
        <end position="143"/>
    </location>
</feature>
<organism evidence="3 4">
    <name type="scientific">Ornithinibacillus halophilus</name>
    <dbReference type="NCBI Taxonomy" id="930117"/>
    <lineage>
        <taxon>Bacteria</taxon>
        <taxon>Bacillati</taxon>
        <taxon>Bacillota</taxon>
        <taxon>Bacilli</taxon>
        <taxon>Bacillales</taxon>
        <taxon>Bacillaceae</taxon>
        <taxon>Ornithinibacillus</taxon>
    </lineage>
</organism>
<dbReference type="PROSITE" id="PS51462">
    <property type="entry name" value="NUDIX"/>
    <property type="match status" value="1"/>
</dbReference>
<gene>
    <name evidence="3" type="ORF">SAMN05216225_104723</name>
</gene>
<dbReference type="PANTHER" id="PTHR43222:SF2">
    <property type="entry name" value="NUDIX HYDROLASE 23, CHLOROPLASTIC"/>
    <property type="match status" value="1"/>
</dbReference>
<evidence type="ECO:0000313" key="3">
    <source>
        <dbReference type="EMBL" id="SHG64327.1"/>
    </source>
</evidence>
<dbReference type="InterPro" id="IPR000086">
    <property type="entry name" value="NUDIX_hydrolase_dom"/>
</dbReference>
<dbReference type="PROSITE" id="PS00893">
    <property type="entry name" value="NUDIX_BOX"/>
    <property type="match status" value="1"/>
</dbReference>
<protein>
    <submittedName>
        <fullName evidence="3">8-oxo-dGTP diphosphatase</fullName>
    </submittedName>
</protein>
<name>A0A1M5LH11_9BACI</name>
<evidence type="ECO:0000259" key="2">
    <source>
        <dbReference type="PROSITE" id="PS51462"/>
    </source>
</evidence>
<accession>A0A1M5LH11</accession>
<dbReference type="CDD" id="cd02883">
    <property type="entry name" value="NUDIX_Hydrolase"/>
    <property type="match status" value="1"/>
</dbReference>
<reference evidence="3 4" key="1">
    <citation type="submission" date="2016-11" db="EMBL/GenBank/DDBJ databases">
        <authorList>
            <person name="Jaros S."/>
            <person name="Januszkiewicz K."/>
            <person name="Wedrychowicz H."/>
        </authorList>
    </citation>
    <scope>NUCLEOTIDE SEQUENCE [LARGE SCALE GENOMIC DNA]</scope>
    <source>
        <strain evidence="3 4">IBRC-M 10683</strain>
    </source>
</reference>
<dbReference type="AlphaFoldDB" id="A0A1M5LH11"/>
<keyword evidence="4" id="KW-1185">Reference proteome</keyword>
<keyword evidence="1" id="KW-0378">Hydrolase</keyword>
<proteinExistence type="predicted"/>
<dbReference type="STRING" id="930117.SAMN05216225_104723"/>
<dbReference type="GO" id="GO:0016787">
    <property type="term" value="F:hydrolase activity"/>
    <property type="evidence" value="ECO:0007669"/>
    <property type="project" value="UniProtKB-KW"/>
</dbReference>
<evidence type="ECO:0000313" key="4">
    <source>
        <dbReference type="Proteomes" id="UP000183988"/>
    </source>
</evidence>
<dbReference type="EMBL" id="FQVW01000047">
    <property type="protein sequence ID" value="SHG64327.1"/>
    <property type="molecule type" value="Genomic_DNA"/>
</dbReference>
<dbReference type="PANTHER" id="PTHR43222">
    <property type="entry name" value="NUDIX HYDROLASE 23"/>
    <property type="match status" value="1"/>
</dbReference>
<dbReference type="Gene3D" id="3.90.79.10">
    <property type="entry name" value="Nucleoside Triphosphate Pyrophosphohydrolase"/>
    <property type="match status" value="1"/>
</dbReference>
<dbReference type="Pfam" id="PF00293">
    <property type="entry name" value="NUDIX"/>
    <property type="match status" value="1"/>
</dbReference>
<dbReference type="Proteomes" id="UP000183988">
    <property type="component" value="Unassembled WGS sequence"/>
</dbReference>
<dbReference type="InterPro" id="IPR015797">
    <property type="entry name" value="NUDIX_hydrolase-like_dom_sf"/>
</dbReference>
<dbReference type="SUPFAM" id="SSF55811">
    <property type="entry name" value="Nudix"/>
    <property type="match status" value="1"/>
</dbReference>
<dbReference type="OrthoDB" id="9803333at2"/>
<dbReference type="InterPro" id="IPR020084">
    <property type="entry name" value="NUDIX_hydrolase_CS"/>
</dbReference>
<dbReference type="RefSeq" id="WP_072891635.1">
    <property type="nucleotide sequence ID" value="NZ_FQVW01000047.1"/>
</dbReference>
<sequence length="143" mass="16901">MQGYNVLMVYNKDMDKLLMCERLKNPYKGLRNLVGGKIENGEMGIEAAYRELREETNISKEDIKLHHLMDFKYNFHDYYVEVYVGRLKQDVSVSGDENILYWSDLNNNFFDMSLYAGEGNIGHMIEQVNYVKDRLFSNDEFSR</sequence>